<feature type="domain" description="Origin recognition complex subunit 4 C-terminal" evidence="11">
    <location>
        <begin position="240"/>
        <end position="415"/>
    </location>
</feature>
<dbReference type="InterPro" id="IPR027417">
    <property type="entry name" value="P-loop_NTPase"/>
</dbReference>
<evidence type="ECO:0000256" key="6">
    <source>
        <dbReference type="ARBA" id="ARBA00022840"/>
    </source>
</evidence>
<sequence length="436" mass="49279">MVKKNKRDGSTSRAKAEDVFDSEDYLLAQTITLLRQRLSQSRLPPCLSGCDEERRLLADLVQRTVSSGESNSVLVIGPRGAGKSMIVKSVLQDIEESGKGNLKQNAMIVRLNGLLQTDDRIALKEITRQLQLENTVGDRVFGSFSENLQFLLEALKSGDQASKPIVFVLEEFDMFAQHRGQTLLYNLFDVSQSAQSPICVIGVTCRYDVVELLEKRVKSRFSHRQIHIFNNITFTDYSSLCVSYLSLDDSFPSQQFASKWNSHVKEVVEGPTVKDVLSRQFSLSKDTSVICGLKPDHPNLTPSDFVESFHRMSTDSKSSVLHGISILELCLIISMKHLTDIYSGEPFNFEMVYSEYLKFAQRRSSVQVFDKAVVLKAFEHLIALELIRPMDGGNTRVQKEYRLMSLQLHATQIMDSLQKYPNCPTDVKYWASSSFT</sequence>
<evidence type="ECO:0000256" key="1">
    <source>
        <dbReference type="ARBA" id="ARBA00004123"/>
    </source>
</evidence>
<accession>A0ABD0K1E1</accession>
<dbReference type="GO" id="GO:0005634">
    <property type="term" value="C:nucleus"/>
    <property type="evidence" value="ECO:0007669"/>
    <property type="project" value="UniProtKB-SubCell"/>
</dbReference>
<organism evidence="12 13">
    <name type="scientific">Batillaria attramentaria</name>
    <dbReference type="NCBI Taxonomy" id="370345"/>
    <lineage>
        <taxon>Eukaryota</taxon>
        <taxon>Metazoa</taxon>
        <taxon>Spiralia</taxon>
        <taxon>Lophotrochozoa</taxon>
        <taxon>Mollusca</taxon>
        <taxon>Gastropoda</taxon>
        <taxon>Caenogastropoda</taxon>
        <taxon>Sorbeoconcha</taxon>
        <taxon>Cerithioidea</taxon>
        <taxon>Batillariidae</taxon>
        <taxon>Batillaria</taxon>
    </lineage>
</organism>
<dbReference type="Gene3D" id="3.40.50.300">
    <property type="entry name" value="P-loop containing nucleotide triphosphate hydrolases"/>
    <property type="match status" value="1"/>
</dbReference>
<dbReference type="GO" id="GO:0005524">
    <property type="term" value="F:ATP binding"/>
    <property type="evidence" value="ECO:0007669"/>
    <property type="project" value="UniProtKB-KW"/>
</dbReference>
<dbReference type="GO" id="GO:0003677">
    <property type="term" value="F:DNA binding"/>
    <property type="evidence" value="ECO:0007669"/>
    <property type="project" value="UniProtKB-KW"/>
</dbReference>
<comment type="similarity">
    <text evidence="2 9">Belongs to the ORC4 family.</text>
</comment>
<gene>
    <name evidence="12" type="ORF">BaRGS_00027690</name>
</gene>
<keyword evidence="13" id="KW-1185">Reference proteome</keyword>
<evidence type="ECO:0000259" key="10">
    <source>
        <dbReference type="Pfam" id="PF13191"/>
    </source>
</evidence>
<dbReference type="GO" id="GO:0006260">
    <property type="term" value="P:DNA replication"/>
    <property type="evidence" value="ECO:0007669"/>
    <property type="project" value="UniProtKB-KW"/>
</dbReference>
<dbReference type="PANTHER" id="PTHR12087:SF0">
    <property type="entry name" value="ORIGIN RECOGNITION COMPLEX SUBUNIT 4"/>
    <property type="match status" value="1"/>
</dbReference>
<comment type="caution">
    <text evidence="12">The sequence shown here is derived from an EMBL/GenBank/DDBJ whole genome shotgun (WGS) entry which is preliminary data.</text>
</comment>
<comment type="function">
    <text evidence="9">Component of the origin recognition complex (ORC) that binds origins of replication.</text>
</comment>
<dbReference type="GO" id="GO:0005737">
    <property type="term" value="C:cytoplasm"/>
    <property type="evidence" value="ECO:0007669"/>
    <property type="project" value="UniProtKB-ARBA"/>
</dbReference>
<evidence type="ECO:0000256" key="3">
    <source>
        <dbReference type="ARBA" id="ARBA00019083"/>
    </source>
</evidence>
<evidence type="ECO:0000313" key="13">
    <source>
        <dbReference type="Proteomes" id="UP001519460"/>
    </source>
</evidence>
<comment type="subcellular location">
    <subcellularLocation>
        <location evidence="1 9">Nucleus</location>
    </subcellularLocation>
</comment>
<dbReference type="AlphaFoldDB" id="A0ABD0K1E1"/>
<dbReference type="Pfam" id="PF14629">
    <property type="entry name" value="ORC4_C"/>
    <property type="match status" value="1"/>
</dbReference>
<dbReference type="CDD" id="cd00009">
    <property type="entry name" value="AAA"/>
    <property type="match status" value="1"/>
</dbReference>
<dbReference type="SUPFAM" id="SSF52540">
    <property type="entry name" value="P-loop containing nucleoside triphosphate hydrolases"/>
    <property type="match status" value="1"/>
</dbReference>
<dbReference type="InterPro" id="IPR016527">
    <property type="entry name" value="ORC4"/>
</dbReference>
<feature type="domain" description="Orc1-like AAA ATPase" evidence="10">
    <location>
        <begin position="51"/>
        <end position="201"/>
    </location>
</feature>
<evidence type="ECO:0000256" key="7">
    <source>
        <dbReference type="ARBA" id="ARBA00023125"/>
    </source>
</evidence>
<evidence type="ECO:0000256" key="4">
    <source>
        <dbReference type="ARBA" id="ARBA00022705"/>
    </source>
</evidence>
<dbReference type="PANTHER" id="PTHR12087">
    <property type="entry name" value="ORIGIN RECOGNITION COMPLEX SUBUNIT 4"/>
    <property type="match status" value="1"/>
</dbReference>
<name>A0ABD0K1E1_9CAEN</name>
<keyword evidence="7 9" id="KW-0238">DNA-binding</keyword>
<reference evidence="12 13" key="1">
    <citation type="journal article" date="2023" name="Sci. Data">
        <title>Genome assembly of the Korean intertidal mud-creeper Batillaria attramentaria.</title>
        <authorList>
            <person name="Patra A.K."/>
            <person name="Ho P.T."/>
            <person name="Jun S."/>
            <person name="Lee S.J."/>
            <person name="Kim Y."/>
            <person name="Won Y.J."/>
        </authorList>
    </citation>
    <scope>NUCLEOTIDE SEQUENCE [LARGE SCALE GENOMIC DNA]</scope>
    <source>
        <strain evidence="12">Wonlab-2016</strain>
    </source>
</reference>
<dbReference type="PIRSF" id="PIRSF007858">
    <property type="entry name" value="ORC4"/>
    <property type="match status" value="1"/>
</dbReference>
<keyword evidence="5" id="KW-0547">Nucleotide-binding</keyword>
<keyword evidence="4 9" id="KW-0235">DNA replication</keyword>
<evidence type="ECO:0000256" key="9">
    <source>
        <dbReference type="PIRNR" id="PIRNR007858"/>
    </source>
</evidence>
<keyword evidence="6" id="KW-0067">ATP-binding</keyword>
<evidence type="ECO:0000256" key="5">
    <source>
        <dbReference type="ARBA" id="ARBA00022741"/>
    </source>
</evidence>
<dbReference type="Pfam" id="PF13191">
    <property type="entry name" value="AAA_16"/>
    <property type="match status" value="1"/>
</dbReference>
<proteinExistence type="inferred from homology"/>
<dbReference type="Proteomes" id="UP001519460">
    <property type="component" value="Unassembled WGS sequence"/>
</dbReference>
<keyword evidence="8 9" id="KW-0539">Nucleus</keyword>
<evidence type="ECO:0000259" key="11">
    <source>
        <dbReference type="Pfam" id="PF14629"/>
    </source>
</evidence>
<protein>
    <recommendedName>
        <fullName evidence="3 9">Origin recognition complex subunit 4</fullName>
    </recommendedName>
</protein>
<evidence type="ECO:0000256" key="8">
    <source>
        <dbReference type="ARBA" id="ARBA00023242"/>
    </source>
</evidence>
<dbReference type="InterPro" id="IPR032705">
    <property type="entry name" value="ORC4_C"/>
</dbReference>
<dbReference type="EMBL" id="JACVVK020000268">
    <property type="protein sequence ID" value="KAK7481054.1"/>
    <property type="molecule type" value="Genomic_DNA"/>
</dbReference>
<evidence type="ECO:0000313" key="12">
    <source>
        <dbReference type="EMBL" id="KAK7481054.1"/>
    </source>
</evidence>
<dbReference type="InterPro" id="IPR041664">
    <property type="entry name" value="AAA_16"/>
</dbReference>
<evidence type="ECO:0000256" key="2">
    <source>
        <dbReference type="ARBA" id="ARBA00005334"/>
    </source>
</evidence>
<dbReference type="FunFam" id="3.40.50.300:FF:000649">
    <property type="entry name" value="Origin recognition complex subunit 4"/>
    <property type="match status" value="1"/>
</dbReference>